<name>A0ABR3K7L6_TRISP</name>
<comment type="caution">
    <text evidence="1">The sequence shown here is derived from an EMBL/GenBank/DDBJ whole genome shotgun (WGS) entry which is preliminary data.</text>
</comment>
<dbReference type="PANTHER" id="PTHR46114">
    <property type="entry name" value="APPLE DOMAIN-CONTAINING PROTEIN"/>
    <property type="match status" value="1"/>
</dbReference>
<evidence type="ECO:0000313" key="1">
    <source>
        <dbReference type="EMBL" id="KAL1231906.1"/>
    </source>
</evidence>
<gene>
    <name evidence="1" type="ORF">TSPI_04794</name>
</gene>
<dbReference type="EMBL" id="JBEUSY010000452">
    <property type="protein sequence ID" value="KAL1231906.1"/>
    <property type="molecule type" value="Genomic_DNA"/>
</dbReference>
<dbReference type="Proteomes" id="UP001558632">
    <property type="component" value="Unassembled WGS sequence"/>
</dbReference>
<organism evidence="1 2">
    <name type="scientific">Trichinella spiralis</name>
    <name type="common">Trichina worm</name>
    <dbReference type="NCBI Taxonomy" id="6334"/>
    <lineage>
        <taxon>Eukaryota</taxon>
        <taxon>Metazoa</taxon>
        <taxon>Ecdysozoa</taxon>
        <taxon>Nematoda</taxon>
        <taxon>Enoplea</taxon>
        <taxon>Dorylaimia</taxon>
        <taxon>Trichinellida</taxon>
        <taxon>Trichinellidae</taxon>
        <taxon>Trichinella</taxon>
    </lineage>
</organism>
<proteinExistence type="predicted"/>
<dbReference type="PANTHER" id="PTHR46114:SF1">
    <property type="entry name" value="ZAD DOMAIN-CONTAINING PROTEIN"/>
    <property type="match status" value="1"/>
</dbReference>
<keyword evidence="2" id="KW-1185">Reference proteome</keyword>
<reference evidence="1 2" key="1">
    <citation type="submission" date="2024-07" db="EMBL/GenBank/DDBJ databases">
        <title>Enhanced genomic and transcriptomic resources for Trichinella pseudospiralis and T. spiralis underpin the discovery of pronounced molecular differences between stages and species.</title>
        <authorList>
            <person name="Pasi K.K."/>
            <person name="La Rosa G."/>
            <person name="Gomez-Morales M.A."/>
            <person name="Tosini F."/>
            <person name="Sumanam S."/>
            <person name="Young N.D."/>
            <person name="Chang B.C."/>
            <person name="Robin G.B."/>
        </authorList>
    </citation>
    <scope>NUCLEOTIDE SEQUENCE [LARGE SCALE GENOMIC DNA]</scope>
    <source>
        <strain evidence="1">ISS534</strain>
    </source>
</reference>
<accession>A0ABR3K7L6</accession>
<evidence type="ECO:0000313" key="2">
    <source>
        <dbReference type="Proteomes" id="UP001558632"/>
    </source>
</evidence>
<protein>
    <submittedName>
        <fullName evidence="1">Large ribosomal subunit protein</fullName>
    </submittedName>
</protein>
<sequence length="206" mass="23036">MDAVVLKHKNTPQQFTRCELNDLELSVFKVGAETLGSRLQSKHMFAPGTAVSIDISGLMFQLGAEKYVAKKYSAKKSLKGVLPYNGNTYVSVPVFHSVALKETRARDEHWKKKDWPVQANLTPEAKSICHKSLINPEKVLLPPLHIKLGIMKQFVKALDKNGTCFQYLCTQLPFLPGAKLKEGIFVGPEIQKLIKDKMIFGKEEGP</sequence>